<evidence type="ECO:0000256" key="4">
    <source>
        <dbReference type="ARBA" id="ARBA00023014"/>
    </source>
</evidence>
<dbReference type="EMBL" id="JARRAF010000020">
    <property type="protein sequence ID" value="MDK2125510.1"/>
    <property type="molecule type" value="Genomic_DNA"/>
</dbReference>
<sequence>MAQRKWLICQSEALKDAERGIRFQAEWRHTPVPAFVVRFQGKVHGYINECQHVPVELDFNEGDFFDLSGQYLICATHGAYYSPDTGLCRGGPCKGRRLTKLHLIEEAGAVYFLPDESKLHE</sequence>
<dbReference type="Proteomes" id="UP001172778">
    <property type="component" value="Unassembled WGS sequence"/>
</dbReference>
<name>A0ABT7DZL9_9NEIS</name>
<keyword evidence="7" id="KW-1185">Reference proteome</keyword>
<accession>A0ABT7DZL9</accession>
<keyword evidence="1" id="KW-0001">2Fe-2S</keyword>
<gene>
    <name evidence="6" type="ORF">PZA18_15760</name>
</gene>
<dbReference type="PANTHER" id="PTHR40261">
    <property type="match status" value="1"/>
</dbReference>
<evidence type="ECO:0000256" key="3">
    <source>
        <dbReference type="ARBA" id="ARBA00023004"/>
    </source>
</evidence>
<protein>
    <submittedName>
        <fullName evidence="6">Rieske 2Fe-2S domain-containing protein</fullName>
    </submittedName>
</protein>
<dbReference type="Pfam" id="PF00355">
    <property type="entry name" value="Rieske"/>
    <property type="match status" value="1"/>
</dbReference>
<evidence type="ECO:0000259" key="5">
    <source>
        <dbReference type="PROSITE" id="PS51296"/>
    </source>
</evidence>
<dbReference type="SUPFAM" id="SSF50022">
    <property type="entry name" value="ISP domain"/>
    <property type="match status" value="1"/>
</dbReference>
<organism evidence="6 7">
    <name type="scientific">Parachitinimonas caeni</name>
    <dbReference type="NCBI Taxonomy" id="3031301"/>
    <lineage>
        <taxon>Bacteria</taxon>
        <taxon>Pseudomonadati</taxon>
        <taxon>Pseudomonadota</taxon>
        <taxon>Betaproteobacteria</taxon>
        <taxon>Neisseriales</taxon>
        <taxon>Chitinibacteraceae</taxon>
        <taxon>Parachitinimonas</taxon>
    </lineage>
</organism>
<proteinExistence type="predicted"/>
<dbReference type="RefSeq" id="WP_284101820.1">
    <property type="nucleotide sequence ID" value="NZ_JARRAF010000020.1"/>
</dbReference>
<evidence type="ECO:0000313" key="6">
    <source>
        <dbReference type="EMBL" id="MDK2125510.1"/>
    </source>
</evidence>
<evidence type="ECO:0000256" key="1">
    <source>
        <dbReference type="ARBA" id="ARBA00022714"/>
    </source>
</evidence>
<keyword evidence="2" id="KW-0479">Metal-binding</keyword>
<reference evidence="6" key="1">
    <citation type="submission" date="2023-03" db="EMBL/GenBank/DDBJ databases">
        <title>Chitinimonas shenzhenensis gen. nov., sp. nov., a novel member of family Burkholderiaceae isolated from activated sludge collected in Shen Zhen, China.</title>
        <authorList>
            <person name="Wang X."/>
        </authorList>
    </citation>
    <scope>NUCLEOTIDE SEQUENCE</scope>
    <source>
        <strain evidence="6">DQS-5</strain>
    </source>
</reference>
<comment type="caution">
    <text evidence="6">The sequence shown here is derived from an EMBL/GenBank/DDBJ whole genome shotgun (WGS) entry which is preliminary data.</text>
</comment>
<evidence type="ECO:0000256" key="2">
    <source>
        <dbReference type="ARBA" id="ARBA00022723"/>
    </source>
</evidence>
<keyword evidence="4" id="KW-0411">Iron-sulfur</keyword>
<keyword evidence="3" id="KW-0408">Iron</keyword>
<evidence type="ECO:0000313" key="7">
    <source>
        <dbReference type="Proteomes" id="UP001172778"/>
    </source>
</evidence>
<dbReference type="Gene3D" id="2.102.10.10">
    <property type="entry name" value="Rieske [2Fe-2S] iron-sulphur domain"/>
    <property type="match status" value="1"/>
</dbReference>
<dbReference type="InterPro" id="IPR036922">
    <property type="entry name" value="Rieske_2Fe-2S_sf"/>
</dbReference>
<dbReference type="InterPro" id="IPR017941">
    <property type="entry name" value="Rieske_2Fe-2S"/>
</dbReference>
<feature type="domain" description="Rieske" evidence="5">
    <location>
        <begin position="6"/>
        <end position="112"/>
    </location>
</feature>
<dbReference type="PROSITE" id="PS51296">
    <property type="entry name" value="RIESKE"/>
    <property type="match status" value="1"/>
</dbReference>
<dbReference type="PANTHER" id="PTHR40261:SF1">
    <property type="entry name" value="RIESKE DOMAIN-CONTAINING PROTEIN"/>
    <property type="match status" value="1"/>
</dbReference>